<name>A0A7W6CDN6_9HYPH</name>
<dbReference type="Proteomes" id="UP000565286">
    <property type="component" value="Unassembled WGS sequence"/>
</dbReference>
<sequence>MSIPRDDYTGEPDYPAPWTTKKPREGLRDIDEAKIVYLSPDVCWTPVGSSVVPIPYTVMDFCSDDKDYTPSVRFTRKKAMVMRSCTTHVHGDRPGVRKGRISGTVGDICEPIGHADQVRAEGSHVIRHLDRFHMNSRNTVGEAIFVRGTQTFDPPKENDPIRGSLRAQPKPIEVALDTSSPEGQRLLKELMRDNPAKPSSLPKIPTPPPSGTSTILQRLGIFGRVLGSVAAPMALITSGGTPDLDTAILADNAASRALEGITPLGTEEKALYDATKQRISTHIYDAYNDPFSSPDENYIEQERKYLEQHLKIDRSRRLATALKEGVRIDTSNKDEWPCVVGPYKYVKMVCPGEAHHIIPDMVYRIGNAPSNEAEKNSKAGRIKNSPTYNEGQAICLTTGMHRTDDDAVHKSLNPALSALGLRYRPQGTAPLGEIRGEVNKAIDRVPELPEKCKRMAKLAAMAQVGENEEQPGRTTLRPPQLPGGKDVIDRLQAGSY</sequence>
<dbReference type="RefSeq" id="WP_183897184.1">
    <property type="nucleotide sequence ID" value="NZ_JACIDV010000011.1"/>
</dbReference>
<comment type="caution">
    <text evidence="2">The sequence shown here is derived from an EMBL/GenBank/DDBJ whole genome shotgun (WGS) entry which is preliminary data.</text>
</comment>
<evidence type="ECO:0000313" key="3">
    <source>
        <dbReference type="Proteomes" id="UP000565286"/>
    </source>
</evidence>
<feature type="region of interest" description="Disordered" evidence="1">
    <location>
        <begin position="1"/>
        <end position="25"/>
    </location>
</feature>
<dbReference type="Pfam" id="PF13665">
    <property type="entry name" value="Tox-PAAR-like"/>
    <property type="match status" value="1"/>
</dbReference>
<evidence type="ECO:0008006" key="4">
    <source>
        <dbReference type="Google" id="ProtNLM"/>
    </source>
</evidence>
<proteinExistence type="predicted"/>
<evidence type="ECO:0000313" key="2">
    <source>
        <dbReference type="EMBL" id="MBB3947534.1"/>
    </source>
</evidence>
<gene>
    <name evidence="2" type="ORF">GGQ73_003502</name>
</gene>
<organism evidence="2 3">
    <name type="scientific">Rhizobium skierniewicense</name>
    <dbReference type="NCBI Taxonomy" id="984260"/>
    <lineage>
        <taxon>Bacteria</taxon>
        <taxon>Pseudomonadati</taxon>
        <taxon>Pseudomonadota</taxon>
        <taxon>Alphaproteobacteria</taxon>
        <taxon>Hyphomicrobiales</taxon>
        <taxon>Rhizobiaceae</taxon>
        <taxon>Rhizobium/Agrobacterium group</taxon>
        <taxon>Rhizobium</taxon>
    </lineage>
</organism>
<feature type="region of interest" description="Disordered" evidence="1">
    <location>
        <begin position="463"/>
        <end position="496"/>
    </location>
</feature>
<accession>A0A7W6CDN6</accession>
<feature type="region of interest" description="Disordered" evidence="1">
    <location>
        <begin position="148"/>
        <end position="167"/>
    </location>
</feature>
<dbReference type="AlphaFoldDB" id="A0A7W6CDN6"/>
<reference evidence="2 3" key="1">
    <citation type="submission" date="2020-08" db="EMBL/GenBank/DDBJ databases">
        <title>Genomic Encyclopedia of Type Strains, Phase IV (KMG-IV): sequencing the most valuable type-strain genomes for metagenomic binning, comparative biology and taxonomic classification.</title>
        <authorList>
            <person name="Goeker M."/>
        </authorList>
    </citation>
    <scope>NUCLEOTIDE SEQUENCE [LARGE SCALE GENOMIC DNA]</scope>
    <source>
        <strain evidence="2 3">DSM 26438</strain>
    </source>
</reference>
<keyword evidence="3" id="KW-1185">Reference proteome</keyword>
<protein>
    <recommendedName>
        <fullName evidence="4">DUF4150 domain-containing protein</fullName>
    </recommendedName>
</protein>
<feature type="region of interest" description="Disordered" evidence="1">
    <location>
        <begin position="193"/>
        <end position="213"/>
    </location>
</feature>
<evidence type="ECO:0000256" key="1">
    <source>
        <dbReference type="SAM" id="MobiDB-lite"/>
    </source>
</evidence>
<dbReference type="EMBL" id="JACIDV010000011">
    <property type="protein sequence ID" value="MBB3947534.1"/>
    <property type="molecule type" value="Genomic_DNA"/>
</dbReference>